<evidence type="ECO:0000313" key="11">
    <source>
        <dbReference type="EMBL" id="CAL36106.1"/>
    </source>
</evidence>
<evidence type="ECO:0000256" key="5">
    <source>
        <dbReference type="ARBA" id="ARBA00022741"/>
    </source>
</evidence>
<evidence type="ECO:0000256" key="1">
    <source>
        <dbReference type="ARBA" id="ARBA00008718"/>
    </source>
</evidence>
<dbReference type="InterPro" id="IPR001245">
    <property type="entry name" value="Ser-Thr/Tyr_kinase_cat_dom"/>
</dbReference>
<sequence length="354" mass="39620">MSSRTSNEVARENDVAGCLHFTYEELKEATDGFNMKPLNLGGRKLGEGGFGPVFLGKLKFTEVAIKILRNVPKGDKAAATLATEQFLTEVKVLTRFRHPNLVTLIGFSNSANWKCLIYEYLPNGTLEDALEIGLQNPSGNTAENRSNKRISLPWMCRLSIATDTARGLAYLHTADKKNQLVHRDVKSANVLLDLSFRAKVGDFGLARPLEEDKDERKTVRVVGTSGYIPPEYYRGVITTKMDTFGFGVILLELISGMPSYDPRRTPKDLITYMEGDMDKGNPSILCTKVDEHAGDWPSESFVGLFTIAKDCVEPKLEPRPEIAHIFPKLEDLMTNSATLYTEQENYKHQRKPLQ</sequence>
<dbReference type="Pfam" id="PF07714">
    <property type="entry name" value="PK_Tyr_Ser-Thr"/>
    <property type="match status" value="1"/>
</dbReference>
<comment type="similarity">
    <text evidence="1">Belongs to the protein kinase superfamily. TKL Ser/Thr protein kinase family. Pelle subfamily.</text>
</comment>
<dbReference type="PIRSF" id="PIRSF000654">
    <property type="entry name" value="Integrin-linked_kinase"/>
    <property type="match status" value="1"/>
</dbReference>
<dbReference type="GO" id="GO:0005886">
    <property type="term" value="C:plasma membrane"/>
    <property type="evidence" value="ECO:0007669"/>
    <property type="project" value="TreeGrafter"/>
</dbReference>
<evidence type="ECO:0000256" key="8">
    <source>
        <dbReference type="ARBA" id="ARBA00047899"/>
    </source>
</evidence>
<reference evidence="11" key="1">
    <citation type="submission" date="2006-08" db="EMBL/GenBank/DDBJ databases">
        <title>Toll-like receptors are part of the innate immune defense system of sponges (Demospongiae: Porifera).</title>
        <authorList>
            <person name="Wiens M."/>
            <person name="Korzhev M."/>
            <person name="Perovic-Ottstadt S."/>
            <person name="Luthringer B."/>
            <person name="Brandt D."/>
            <person name="Klein S."/>
            <person name="Mueller W.E.G."/>
        </authorList>
    </citation>
    <scope>NUCLEOTIDE SEQUENCE</scope>
</reference>
<dbReference type="GO" id="GO:0005524">
    <property type="term" value="F:ATP binding"/>
    <property type="evidence" value="ECO:0007669"/>
    <property type="project" value="UniProtKB-KW"/>
</dbReference>
<keyword evidence="3" id="KW-0723">Serine/threonine-protein kinase</keyword>
<dbReference type="SUPFAM" id="SSF56112">
    <property type="entry name" value="Protein kinase-like (PK-like)"/>
    <property type="match status" value="1"/>
</dbReference>
<accession>A7M857</accession>
<evidence type="ECO:0000256" key="6">
    <source>
        <dbReference type="ARBA" id="ARBA00022777"/>
    </source>
</evidence>
<feature type="domain" description="Protein kinase" evidence="10">
    <location>
        <begin position="39"/>
        <end position="333"/>
    </location>
</feature>
<dbReference type="PROSITE" id="PS50011">
    <property type="entry name" value="PROTEIN_KINASE_DOM"/>
    <property type="match status" value="1"/>
</dbReference>
<dbReference type="InterPro" id="IPR008271">
    <property type="entry name" value="Ser/Thr_kinase_AS"/>
</dbReference>
<keyword evidence="5" id="KW-0547">Nucleotide-binding</keyword>
<dbReference type="Gene3D" id="1.10.510.10">
    <property type="entry name" value="Transferase(Phosphotransferase) domain 1"/>
    <property type="match status" value="1"/>
</dbReference>
<keyword evidence="7" id="KW-0067">ATP-binding</keyword>
<dbReference type="PANTHER" id="PTHR27001:SF931">
    <property type="entry name" value="OS11G0664100 PROTEIN"/>
    <property type="match status" value="1"/>
</dbReference>
<dbReference type="GO" id="GO:0004674">
    <property type="term" value="F:protein serine/threonine kinase activity"/>
    <property type="evidence" value="ECO:0007669"/>
    <property type="project" value="UniProtKB-KW"/>
</dbReference>
<dbReference type="AlphaFoldDB" id="A7M857"/>
<organism evidence="11">
    <name type="scientific">Suberites domuncula</name>
    <name type="common">Sponge</name>
    <dbReference type="NCBI Taxonomy" id="55567"/>
    <lineage>
        <taxon>Eukaryota</taxon>
        <taxon>Metazoa</taxon>
        <taxon>Porifera</taxon>
        <taxon>Demospongiae</taxon>
        <taxon>Heteroscleromorpha</taxon>
        <taxon>Suberitida</taxon>
        <taxon>Suberitidae</taxon>
        <taxon>Suberites</taxon>
    </lineage>
</organism>
<dbReference type="EC" id="2.7.11.1" evidence="2"/>
<dbReference type="FunFam" id="1.10.510.10:FF:000754">
    <property type="entry name" value="Interleukin-1 receptor-associated kinase"/>
    <property type="match status" value="1"/>
</dbReference>
<name>A7M857_SUBDO</name>
<evidence type="ECO:0000256" key="7">
    <source>
        <dbReference type="ARBA" id="ARBA00022840"/>
    </source>
</evidence>
<evidence type="ECO:0000256" key="4">
    <source>
        <dbReference type="ARBA" id="ARBA00022679"/>
    </source>
</evidence>
<dbReference type="InterPro" id="IPR011009">
    <property type="entry name" value="Kinase-like_dom_sf"/>
</dbReference>
<comment type="catalytic activity">
    <reaction evidence="9">
        <text>L-seryl-[protein] + ATP = O-phospho-L-seryl-[protein] + ADP + H(+)</text>
        <dbReference type="Rhea" id="RHEA:17989"/>
        <dbReference type="Rhea" id="RHEA-COMP:9863"/>
        <dbReference type="Rhea" id="RHEA-COMP:11604"/>
        <dbReference type="ChEBI" id="CHEBI:15378"/>
        <dbReference type="ChEBI" id="CHEBI:29999"/>
        <dbReference type="ChEBI" id="CHEBI:30616"/>
        <dbReference type="ChEBI" id="CHEBI:83421"/>
        <dbReference type="ChEBI" id="CHEBI:456216"/>
        <dbReference type="EC" id="2.7.11.1"/>
    </reaction>
</comment>
<evidence type="ECO:0000256" key="9">
    <source>
        <dbReference type="ARBA" id="ARBA00048679"/>
    </source>
</evidence>
<dbReference type="PANTHER" id="PTHR27001">
    <property type="entry name" value="OS01G0253100 PROTEIN"/>
    <property type="match status" value="1"/>
</dbReference>
<gene>
    <name evidence="11" type="primary">irak4l</name>
</gene>
<dbReference type="PROSITE" id="PS00108">
    <property type="entry name" value="PROTEIN_KINASE_ST"/>
    <property type="match status" value="1"/>
</dbReference>
<keyword evidence="6" id="KW-0418">Kinase</keyword>
<proteinExistence type="evidence at transcript level"/>
<dbReference type="InterPro" id="IPR000719">
    <property type="entry name" value="Prot_kinase_dom"/>
</dbReference>
<dbReference type="SMART" id="SM00220">
    <property type="entry name" value="S_TKc"/>
    <property type="match status" value="1"/>
</dbReference>
<comment type="catalytic activity">
    <reaction evidence="8">
        <text>L-threonyl-[protein] + ATP = O-phospho-L-threonyl-[protein] + ADP + H(+)</text>
        <dbReference type="Rhea" id="RHEA:46608"/>
        <dbReference type="Rhea" id="RHEA-COMP:11060"/>
        <dbReference type="Rhea" id="RHEA-COMP:11605"/>
        <dbReference type="ChEBI" id="CHEBI:15378"/>
        <dbReference type="ChEBI" id="CHEBI:30013"/>
        <dbReference type="ChEBI" id="CHEBI:30616"/>
        <dbReference type="ChEBI" id="CHEBI:61977"/>
        <dbReference type="ChEBI" id="CHEBI:456216"/>
        <dbReference type="EC" id="2.7.11.1"/>
    </reaction>
</comment>
<dbReference type="Gene3D" id="3.30.200.20">
    <property type="entry name" value="Phosphorylase Kinase, domain 1"/>
    <property type="match status" value="1"/>
</dbReference>
<dbReference type="EMBL" id="AM392429">
    <property type="protein sequence ID" value="CAL36106.1"/>
    <property type="molecule type" value="mRNA"/>
</dbReference>
<protein>
    <recommendedName>
        <fullName evidence="2">non-specific serine/threonine protein kinase</fullName>
        <ecNumber evidence="2">2.7.11.1</ecNumber>
    </recommendedName>
</protein>
<evidence type="ECO:0000256" key="3">
    <source>
        <dbReference type="ARBA" id="ARBA00022527"/>
    </source>
</evidence>
<keyword evidence="4" id="KW-0808">Transferase</keyword>
<evidence type="ECO:0000259" key="10">
    <source>
        <dbReference type="PROSITE" id="PS50011"/>
    </source>
</evidence>
<evidence type="ECO:0000256" key="2">
    <source>
        <dbReference type="ARBA" id="ARBA00012513"/>
    </source>
</evidence>